<evidence type="ECO:0000313" key="2">
    <source>
        <dbReference type="Proteomes" id="UP000054007"/>
    </source>
</evidence>
<accession>A0A0D7B4T3</accession>
<keyword evidence="2" id="KW-1185">Reference proteome</keyword>
<reference evidence="1 2" key="1">
    <citation type="journal article" date="2015" name="Fungal Genet. Biol.">
        <title>Evolution of novel wood decay mechanisms in Agaricales revealed by the genome sequences of Fistulina hepatica and Cylindrobasidium torrendii.</title>
        <authorList>
            <person name="Floudas D."/>
            <person name="Held B.W."/>
            <person name="Riley R."/>
            <person name="Nagy L.G."/>
            <person name="Koehler G."/>
            <person name="Ransdell A.S."/>
            <person name="Younus H."/>
            <person name="Chow J."/>
            <person name="Chiniquy J."/>
            <person name="Lipzen A."/>
            <person name="Tritt A."/>
            <person name="Sun H."/>
            <person name="Haridas S."/>
            <person name="LaButti K."/>
            <person name="Ohm R.A."/>
            <person name="Kues U."/>
            <person name="Blanchette R.A."/>
            <person name="Grigoriev I.V."/>
            <person name="Minto R.E."/>
            <person name="Hibbett D.S."/>
        </authorList>
    </citation>
    <scope>NUCLEOTIDE SEQUENCE [LARGE SCALE GENOMIC DNA]</scope>
    <source>
        <strain evidence="1 2">FP15055 ss-10</strain>
    </source>
</reference>
<protein>
    <submittedName>
        <fullName evidence="1">Uncharacterized protein</fullName>
    </submittedName>
</protein>
<organism evidence="1 2">
    <name type="scientific">Cylindrobasidium torrendii FP15055 ss-10</name>
    <dbReference type="NCBI Taxonomy" id="1314674"/>
    <lineage>
        <taxon>Eukaryota</taxon>
        <taxon>Fungi</taxon>
        <taxon>Dikarya</taxon>
        <taxon>Basidiomycota</taxon>
        <taxon>Agaricomycotina</taxon>
        <taxon>Agaricomycetes</taxon>
        <taxon>Agaricomycetidae</taxon>
        <taxon>Agaricales</taxon>
        <taxon>Marasmiineae</taxon>
        <taxon>Physalacriaceae</taxon>
        <taxon>Cylindrobasidium</taxon>
    </lineage>
</organism>
<evidence type="ECO:0000313" key="1">
    <source>
        <dbReference type="EMBL" id="KIY64536.1"/>
    </source>
</evidence>
<dbReference type="AlphaFoldDB" id="A0A0D7B4T3"/>
<sequence>MDALFGNTTHIFCSSAMNDTSIATRTLIRGGSTPLDVYDLERSGQPGYSDVIQTITCALFHEDIPQRGHLIFHYSDKSFIENVCKPIIRGDLRDIRDIARLCPETPFLEVCWFTEALIKAVMENLTVTFLELLGGTATVLHSMEDVVRSPTPSFGELGTDSLCALAEDLLAWGNGDTPKRPGDARPASSIKTGSLLSPDTLAELELLMNFGQATLLKYCCAERGPPL</sequence>
<dbReference type="EMBL" id="KN880631">
    <property type="protein sequence ID" value="KIY64536.1"/>
    <property type="molecule type" value="Genomic_DNA"/>
</dbReference>
<dbReference type="Proteomes" id="UP000054007">
    <property type="component" value="Unassembled WGS sequence"/>
</dbReference>
<proteinExistence type="predicted"/>
<name>A0A0D7B4T3_9AGAR</name>
<gene>
    <name evidence="1" type="ORF">CYLTODRAFT_100100</name>
</gene>